<dbReference type="Proteomes" id="UP000807353">
    <property type="component" value="Unassembled WGS sequence"/>
</dbReference>
<sequence length="105" mass="11658">MRHPLSRQWLIPVSTTFCASFQPLFTGSATSAPPNANLFPRALHPMEHLIKIGRGDARSTLSNTPSRSDGVDFLISREIDYVLEQSEPSLYGKRRAVYESPCGLP</sequence>
<dbReference type="EMBL" id="MU150246">
    <property type="protein sequence ID" value="KAF9465593.1"/>
    <property type="molecule type" value="Genomic_DNA"/>
</dbReference>
<name>A0A9P6CMC9_9AGAR</name>
<accession>A0A9P6CMC9</accession>
<organism evidence="1 2">
    <name type="scientific">Collybia nuda</name>
    <dbReference type="NCBI Taxonomy" id="64659"/>
    <lineage>
        <taxon>Eukaryota</taxon>
        <taxon>Fungi</taxon>
        <taxon>Dikarya</taxon>
        <taxon>Basidiomycota</taxon>
        <taxon>Agaricomycotina</taxon>
        <taxon>Agaricomycetes</taxon>
        <taxon>Agaricomycetidae</taxon>
        <taxon>Agaricales</taxon>
        <taxon>Tricholomatineae</taxon>
        <taxon>Clitocybaceae</taxon>
        <taxon>Collybia</taxon>
    </lineage>
</organism>
<gene>
    <name evidence="1" type="ORF">BDZ94DRAFT_326319</name>
</gene>
<evidence type="ECO:0000313" key="2">
    <source>
        <dbReference type="Proteomes" id="UP000807353"/>
    </source>
</evidence>
<evidence type="ECO:0000313" key="1">
    <source>
        <dbReference type="EMBL" id="KAF9465593.1"/>
    </source>
</evidence>
<protein>
    <submittedName>
        <fullName evidence="1">Uncharacterized protein</fullName>
    </submittedName>
</protein>
<reference evidence="1" key="1">
    <citation type="submission" date="2020-11" db="EMBL/GenBank/DDBJ databases">
        <authorList>
            <consortium name="DOE Joint Genome Institute"/>
            <person name="Ahrendt S."/>
            <person name="Riley R."/>
            <person name="Andreopoulos W."/>
            <person name="Labutti K."/>
            <person name="Pangilinan J."/>
            <person name="Ruiz-Duenas F.J."/>
            <person name="Barrasa J.M."/>
            <person name="Sanchez-Garcia M."/>
            <person name="Camarero S."/>
            <person name="Miyauchi S."/>
            <person name="Serrano A."/>
            <person name="Linde D."/>
            <person name="Babiker R."/>
            <person name="Drula E."/>
            <person name="Ayuso-Fernandez I."/>
            <person name="Pacheco R."/>
            <person name="Padilla G."/>
            <person name="Ferreira P."/>
            <person name="Barriuso J."/>
            <person name="Kellner H."/>
            <person name="Castanera R."/>
            <person name="Alfaro M."/>
            <person name="Ramirez L."/>
            <person name="Pisabarro A.G."/>
            <person name="Kuo A."/>
            <person name="Tritt A."/>
            <person name="Lipzen A."/>
            <person name="He G."/>
            <person name="Yan M."/>
            <person name="Ng V."/>
            <person name="Cullen D."/>
            <person name="Martin F."/>
            <person name="Rosso M.-N."/>
            <person name="Henrissat B."/>
            <person name="Hibbett D."/>
            <person name="Martinez A.T."/>
            <person name="Grigoriev I.V."/>
        </authorList>
    </citation>
    <scope>NUCLEOTIDE SEQUENCE</scope>
    <source>
        <strain evidence="1">CBS 247.69</strain>
    </source>
</reference>
<proteinExistence type="predicted"/>
<comment type="caution">
    <text evidence="1">The sequence shown here is derived from an EMBL/GenBank/DDBJ whole genome shotgun (WGS) entry which is preliminary data.</text>
</comment>
<dbReference type="AlphaFoldDB" id="A0A9P6CMC9"/>
<keyword evidence="2" id="KW-1185">Reference proteome</keyword>